<evidence type="ECO:0000313" key="3">
    <source>
        <dbReference type="Proteomes" id="UP000244898"/>
    </source>
</evidence>
<dbReference type="Proteomes" id="UP000244898">
    <property type="component" value="Unassembled WGS sequence"/>
</dbReference>
<accession>A0A2R8CFV0</accession>
<dbReference type="AlphaFoldDB" id="A0A2R8CFV0"/>
<reference evidence="3" key="1">
    <citation type="submission" date="2018-03" db="EMBL/GenBank/DDBJ databases">
        <authorList>
            <person name="Rodrigo-Torres L."/>
            <person name="Arahal R. D."/>
            <person name="Lucena T."/>
        </authorList>
    </citation>
    <scope>NUCLEOTIDE SEQUENCE [LARGE SCALE GENOMIC DNA]</scope>
    <source>
        <strain evidence="3">CECT 7615</strain>
    </source>
</reference>
<name>A0A2R8CFV0_9RHOB</name>
<protein>
    <submittedName>
        <fullName evidence="2">Uncharacterized protein</fullName>
    </submittedName>
</protein>
<organism evidence="2 3">
    <name type="scientific">Falsiruegeria mediterranea M17</name>
    <dbReference type="NCBI Taxonomy" id="1200281"/>
    <lineage>
        <taxon>Bacteria</taxon>
        <taxon>Pseudomonadati</taxon>
        <taxon>Pseudomonadota</taxon>
        <taxon>Alphaproteobacteria</taxon>
        <taxon>Rhodobacterales</taxon>
        <taxon>Roseobacteraceae</taxon>
        <taxon>Falsiruegeria</taxon>
    </lineage>
</organism>
<dbReference type="EMBL" id="ONZG01000019">
    <property type="protein sequence ID" value="SPJ31300.1"/>
    <property type="molecule type" value="Genomic_DNA"/>
</dbReference>
<evidence type="ECO:0000313" key="2">
    <source>
        <dbReference type="EMBL" id="SPJ31300.1"/>
    </source>
</evidence>
<feature type="chain" id="PRO_5015360476" evidence="1">
    <location>
        <begin position="20"/>
        <end position="109"/>
    </location>
</feature>
<sequence length="109" mass="10696">MKKFIAALATCAMSIPAIASATALDDAREANICDVTAAEYLADGRLKVVCVPGTVNPAYAGAVQTPAAFGAGSLSPTAIAAVAGAVILIAIVANDDDTTTTTTTAPSSP</sequence>
<keyword evidence="1" id="KW-0732">Signal</keyword>
<dbReference type="RefSeq" id="WP_165821526.1">
    <property type="nucleotide sequence ID" value="NZ_ONZG01000019.1"/>
</dbReference>
<feature type="signal peptide" evidence="1">
    <location>
        <begin position="1"/>
        <end position="19"/>
    </location>
</feature>
<proteinExistence type="predicted"/>
<keyword evidence="3" id="KW-1185">Reference proteome</keyword>
<gene>
    <name evidence="2" type="ORF">TRM7615_04843</name>
</gene>
<evidence type="ECO:0000256" key="1">
    <source>
        <dbReference type="SAM" id="SignalP"/>
    </source>
</evidence>